<proteinExistence type="predicted"/>
<dbReference type="InterPro" id="IPR029014">
    <property type="entry name" value="NiFe-Hase_large"/>
</dbReference>
<dbReference type="Gene3D" id="1.10.645.10">
    <property type="entry name" value="Cytochrome-c3 Hydrogenase, chain B"/>
    <property type="match status" value="1"/>
</dbReference>
<reference evidence="2" key="1">
    <citation type="submission" date="2020-05" db="EMBL/GenBank/DDBJ databases">
        <authorList>
            <person name="Chiriac C."/>
            <person name="Salcher M."/>
            <person name="Ghai R."/>
            <person name="Kavagutti S V."/>
        </authorList>
    </citation>
    <scope>NUCLEOTIDE SEQUENCE</scope>
</reference>
<sequence length="370" mass="39953">MQDLLVAVGAARYLDHDVVLDLDDLHPASHAAMQIQVSLDDQDLISSADPQVGLLHRSAEKLFEARDYRQIMMLANRHDWLSAFSSELGVALTVESAMGIIPPPRATWTRTLLAEMNRVSASLLLLGAPTNDLPLLQLRERFLTLQEMASGGRVHPMINRIGGLAHPITAPWLTELAILTNELRAQLPAITEATEAATAPFAGRAVLTRTNAITYGVTGPVGRASGLDLDLRRDETYLAYGDLAELLIVPTSSDGDLPARYRMLIEQLPVSINLMTACTEFVLGDGAINVPLPKVVKVPESTSYGQVEGPLGVSGYLLVSIGEKSPWRLKLRTPSLSNVQAMATAVVGLPMSDLGAALMSFFFVVGDIDR</sequence>
<dbReference type="GO" id="GO:0016651">
    <property type="term" value="F:oxidoreductase activity, acting on NAD(P)H"/>
    <property type="evidence" value="ECO:0007669"/>
    <property type="project" value="InterPro"/>
</dbReference>
<protein>
    <submittedName>
        <fullName evidence="2">Unannotated protein</fullName>
    </submittedName>
</protein>
<dbReference type="Pfam" id="PF00346">
    <property type="entry name" value="Complex1_49kDa"/>
    <property type="match status" value="2"/>
</dbReference>
<dbReference type="AlphaFoldDB" id="A0A6J7RCA5"/>
<feature type="domain" description="NADH-quinone oxidoreductase subunit D" evidence="1">
    <location>
        <begin position="126"/>
        <end position="289"/>
    </location>
</feature>
<dbReference type="InterPro" id="IPR022885">
    <property type="entry name" value="NDH1_su_D/H"/>
</dbReference>
<dbReference type="EMBL" id="CAFBPJ010000163">
    <property type="protein sequence ID" value="CAB5026258.1"/>
    <property type="molecule type" value="Genomic_DNA"/>
</dbReference>
<evidence type="ECO:0000313" key="2">
    <source>
        <dbReference type="EMBL" id="CAB5026258.1"/>
    </source>
</evidence>
<evidence type="ECO:0000259" key="1">
    <source>
        <dbReference type="Pfam" id="PF00346"/>
    </source>
</evidence>
<dbReference type="InterPro" id="IPR001135">
    <property type="entry name" value="NADH_Q_OxRdtase_suD"/>
</dbReference>
<feature type="domain" description="NADH-quinone oxidoreductase subunit D" evidence="1">
    <location>
        <begin position="296"/>
        <end position="370"/>
    </location>
</feature>
<dbReference type="SUPFAM" id="SSF56762">
    <property type="entry name" value="HydB/Nqo4-like"/>
    <property type="match status" value="1"/>
</dbReference>
<dbReference type="GO" id="GO:0051287">
    <property type="term" value="F:NAD binding"/>
    <property type="evidence" value="ECO:0007669"/>
    <property type="project" value="InterPro"/>
</dbReference>
<accession>A0A6J7RCA5</accession>
<dbReference type="PANTHER" id="PTHR11993:SF10">
    <property type="entry name" value="NADH DEHYDROGENASE [UBIQUINONE] IRON-SULFUR PROTEIN 2, MITOCHONDRIAL"/>
    <property type="match status" value="1"/>
</dbReference>
<dbReference type="GO" id="GO:0048038">
    <property type="term" value="F:quinone binding"/>
    <property type="evidence" value="ECO:0007669"/>
    <property type="project" value="InterPro"/>
</dbReference>
<name>A0A6J7RCA5_9ZZZZ</name>
<dbReference type="PANTHER" id="PTHR11993">
    <property type="entry name" value="NADH-UBIQUINONE OXIDOREDUCTASE 49 KDA SUBUNIT"/>
    <property type="match status" value="1"/>
</dbReference>
<organism evidence="2">
    <name type="scientific">freshwater metagenome</name>
    <dbReference type="NCBI Taxonomy" id="449393"/>
    <lineage>
        <taxon>unclassified sequences</taxon>
        <taxon>metagenomes</taxon>
        <taxon>ecological metagenomes</taxon>
    </lineage>
</organism>
<gene>
    <name evidence="2" type="ORF">UFOPK4092_01243</name>
</gene>